<dbReference type="InterPro" id="IPR033985">
    <property type="entry name" value="SusD-like_N"/>
</dbReference>
<evidence type="ECO:0000313" key="10">
    <source>
        <dbReference type="Proteomes" id="UP000031937"/>
    </source>
</evidence>
<protein>
    <recommendedName>
        <fullName evidence="12">RagB/SusD family nutrient uptake outer membrane protein</fullName>
    </recommendedName>
</protein>
<evidence type="ECO:0000256" key="3">
    <source>
        <dbReference type="ARBA" id="ARBA00022729"/>
    </source>
</evidence>
<evidence type="ECO:0000256" key="2">
    <source>
        <dbReference type="ARBA" id="ARBA00006275"/>
    </source>
</evidence>
<dbReference type="InterPro" id="IPR011990">
    <property type="entry name" value="TPR-like_helical_dom_sf"/>
</dbReference>
<dbReference type="InterPro" id="IPR012944">
    <property type="entry name" value="SusD_RagB_dom"/>
</dbReference>
<proteinExistence type="inferred from homology"/>
<comment type="caution">
    <text evidence="8">The sequence shown here is derived from an EMBL/GenBank/DDBJ whole genome shotgun (WGS) entry which is preliminary data.</text>
</comment>
<dbReference type="SUPFAM" id="SSF48452">
    <property type="entry name" value="TPR-like"/>
    <property type="match status" value="1"/>
</dbReference>
<evidence type="ECO:0000313" key="11">
    <source>
        <dbReference type="Proteomes" id="UP000031980"/>
    </source>
</evidence>
<dbReference type="CDD" id="cd08977">
    <property type="entry name" value="SusD"/>
    <property type="match status" value="1"/>
</dbReference>
<evidence type="ECO:0000259" key="7">
    <source>
        <dbReference type="Pfam" id="PF14322"/>
    </source>
</evidence>
<dbReference type="Proteomes" id="UP000031980">
    <property type="component" value="Unassembled WGS sequence"/>
</dbReference>
<evidence type="ECO:0000313" key="8">
    <source>
        <dbReference type="EMBL" id="KIO44440.1"/>
    </source>
</evidence>
<organism evidence="8 11">
    <name type="scientific">Sanguibacteroides justesenii</name>
    <dbReference type="NCBI Taxonomy" id="1547597"/>
    <lineage>
        <taxon>Bacteria</taxon>
        <taxon>Pseudomonadati</taxon>
        <taxon>Bacteroidota</taxon>
        <taxon>Bacteroidia</taxon>
        <taxon>Bacteroidales</taxon>
        <taxon>Porphyromonadaceae</taxon>
        <taxon>Sanguibacteroides</taxon>
    </lineage>
</organism>
<dbReference type="AlphaFoldDB" id="A0A0C3R4N8"/>
<reference evidence="8 11" key="1">
    <citation type="submission" date="2014-07" db="EMBL/GenBank/DDBJ databases">
        <title>Porphyromonadaceae bacterium OUH 308042 = ATCC BAA-2681 = DSM 28342 draft genome.</title>
        <authorList>
            <person name="Sydenham T.V."/>
            <person name="Hasman H."/>
            <person name="Justensen U.S."/>
        </authorList>
    </citation>
    <scope>NUCLEOTIDE SEQUENCE [LARGE SCALE GENOMIC DNA]</scope>
    <source>
        <strain evidence="8 11">OUH 308042</strain>
    </source>
</reference>
<evidence type="ECO:0000259" key="6">
    <source>
        <dbReference type="Pfam" id="PF07980"/>
    </source>
</evidence>
<keyword evidence="3" id="KW-0732">Signal</keyword>
<dbReference type="Pfam" id="PF14322">
    <property type="entry name" value="SusD-like_3"/>
    <property type="match status" value="1"/>
</dbReference>
<evidence type="ECO:0000256" key="1">
    <source>
        <dbReference type="ARBA" id="ARBA00004442"/>
    </source>
</evidence>
<dbReference type="EMBL" id="JPIT01000018">
    <property type="protein sequence ID" value="KIO45304.1"/>
    <property type="molecule type" value="Genomic_DNA"/>
</dbReference>
<sequence>MAVIQLIACDSLLDVEPETMLTYTNSFKTEKDVAALLYDINAKLYRSLCYDDRAHQMVGLIADKINDQPIGNTRNLVPSEYQYISWNGYYTLIYSANVILDNAYRFKEVEAERLEYYKRQACFVKAFCYFQIARQWGDAPIVSNSTTVAVYPREKVIKVLDEAIRNAEIALELPKFEDLVDETGAKITSKQYGSKGAATALLAHIYAWRAGLLGEATSWEMAEKYCSDIIEGKVGYYELAKDPKEVCVSVMKGNSPEGIFEAEYYMPDDPFFMHKPYLAVYTYLTYPIIKGQLPTARTYLEIHKRTVKEMYDREHDRRIDAYFREIDSNVYHIKDPYNPAITHEVAIEKAFLGKWDYPVYEYNAYLDRELYKTQDVNRIVWRLADIMLLRAECRIRLNRGNAADDLNEIRGRAYGNRGHDYTAAEGDLRYMIFKEREKELLFEGHRYYDVIRNGYWKTELTDAFSIMSEEEFETGAQYYPVAPNSFYRNDLMQQNQYWQSKGLK</sequence>
<gene>
    <name evidence="8" type="ORF">BA92_09575</name>
    <name evidence="9" type="ORF">IE90_07750</name>
</gene>
<keyword evidence="5" id="KW-0998">Cell outer membrane</keyword>
<comment type="similarity">
    <text evidence="2">Belongs to the SusD family.</text>
</comment>
<dbReference type="Gene3D" id="1.25.40.390">
    <property type="match status" value="1"/>
</dbReference>
<feature type="domain" description="RagB/SusD" evidence="6">
    <location>
        <begin position="367"/>
        <end position="498"/>
    </location>
</feature>
<dbReference type="Pfam" id="PF07980">
    <property type="entry name" value="SusD_RagB"/>
    <property type="match status" value="1"/>
</dbReference>
<reference evidence="9 10" key="2">
    <citation type="submission" date="2014-07" db="EMBL/GenBank/DDBJ databases">
        <title>Porphyromonadaceae bacterium OUH 334697 = ATCC BAA-2682 = DSM 28341 draft genome.</title>
        <authorList>
            <person name="Sydenham T.V."/>
            <person name="Hasman H."/>
            <person name="Justesen U.S."/>
        </authorList>
    </citation>
    <scope>NUCLEOTIDE SEQUENCE [LARGE SCALE GENOMIC DNA]</scope>
    <source>
        <strain evidence="9 10">OUH 334697</strain>
    </source>
</reference>
<dbReference type="GO" id="GO:0009279">
    <property type="term" value="C:cell outer membrane"/>
    <property type="evidence" value="ECO:0007669"/>
    <property type="project" value="UniProtKB-SubCell"/>
</dbReference>
<dbReference type="Proteomes" id="UP000031937">
    <property type="component" value="Unassembled WGS sequence"/>
</dbReference>
<name>A0A0C3R4N8_9PORP</name>
<keyword evidence="11" id="KW-1185">Reference proteome</keyword>
<evidence type="ECO:0008006" key="12">
    <source>
        <dbReference type="Google" id="ProtNLM"/>
    </source>
</evidence>
<accession>A0A0C3R4N8</accession>
<evidence type="ECO:0000256" key="5">
    <source>
        <dbReference type="ARBA" id="ARBA00023237"/>
    </source>
</evidence>
<comment type="subcellular location">
    <subcellularLocation>
        <location evidence="1">Cell outer membrane</location>
    </subcellularLocation>
</comment>
<feature type="domain" description="SusD-like N-terminal" evidence="7">
    <location>
        <begin position="13"/>
        <end position="206"/>
    </location>
</feature>
<dbReference type="EMBL" id="JPIU01000039">
    <property type="protein sequence ID" value="KIO44440.1"/>
    <property type="molecule type" value="Genomic_DNA"/>
</dbReference>
<keyword evidence="4" id="KW-0472">Membrane</keyword>
<evidence type="ECO:0000256" key="4">
    <source>
        <dbReference type="ARBA" id="ARBA00023136"/>
    </source>
</evidence>
<evidence type="ECO:0000313" key="9">
    <source>
        <dbReference type="EMBL" id="KIO45304.1"/>
    </source>
</evidence>